<reference evidence="2" key="1">
    <citation type="submission" date="2022-11" db="UniProtKB">
        <authorList>
            <consortium name="WormBaseParasite"/>
        </authorList>
    </citation>
    <scope>IDENTIFICATION</scope>
</reference>
<sequence>MSKLAEVSLKLEHKRYFTNPFVGNPTELAKIVTDEWIKEKVDKLAKRLIEQEIKDEDCKKDDTTQWMIHLVGDANPLGDGLVNVGCYPVMFRVHK</sequence>
<accession>A0A914E5R5</accession>
<dbReference type="Proteomes" id="UP000887540">
    <property type="component" value="Unplaced"/>
</dbReference>
<protein>
    <submittedName>
        <fullName evidence="2">Uncharacterized protein</fullName>
    </submittedName>
</protein>
<keyword evidence="1" id="KW-1185">Reference proteome</keyword>
<name>A0A914E5R5_9BILA</name>
<evidence type="ECO:0000313" key="2">
    <source>
        <dbReference type="WBParaSite" id="ACRNAN_scaffold5880.g21922.t1"/>
    </source>
</evidence>
<organism evidence="1 2">
    <name type="scientific">Acrobeloides nanus</name>
    <dbReference type="NCBI Taxonomy" id="290746"/>
    <lineage>
        <taxon>Eukaryota</taxon>
        <taxon>Metazoa</taxon>
        <taxon>Ecdysozoa</taxon>
        <taxon>Nematoda</taxon>
        <taxon>Chromadorea</taxon>
        <taxon>Rhabditida</taxon>
        <taxon>Tylenchina</taxon>
        <taxon>Cephalobomorpha</taxon>
        <taxon>Cephaloboidea</taxon>
        <taxon>Cephalobidae</taxon>
        <taxon>Acrobeloides</taxon>
    </lineage>
</organism>
<dbReference type="AlphaFoldDB" id="A0A914E5R5"/>
<proteinExistence type="predicted"/>
<dbReference type="WBParaSite" id="ACRNAN_scaffold5880.g21922.t1">
    <property type="protein sequence ID" value="ACRNAN_scaffold5880.g21922.t1"/>
    <property type="gene ID" value="ACRNAN_scaffold5880.g21922"/>
</dbReference>
<evidence type="ECO:0000313" key="1">
    <source>
        <dbReference type="Proteomes" id="UP000887540"/>
    </source>
</evidence>